<gene>
    <name evidence="1" type="ORF">AAHA92_03606</name>
</gene>
<sequence length="69" mass="7464">MESLNKCSSGSNRFSVISTCRCRRVGPEAAQTGKLAGLQQSGFGLGSSSRFESDGSFYKIRENKRGRGQ</sequence>
<protein>
    <submittedName>
        <fullName evidence="1">Uncharacterized protein</fullName>
    </submittedName>
</protein>
<organism evidence="1 2">
    <name type="scientific">Salvia divinorum</name>
    <name type="common">Maria pastora</name>
    <name type="synonym">Diviner's sage</name>
    <dbReference type="NCBI Taxonomy" id="28513"/>
    <lineage>
        <taxon>Eukaryota</taxon>
        <taxon>Viridiplantae</taxon>
        <taxon>Streptophyta</taxon>
        <taxon>Embryophyta</taxon>
        <taxon>Tracheophyta</taxon>
        <taxon>Spermatophyta</taxon>
        <taxon>Magnoliopsida</taxon>
        <taxon>eudicotyledons</taxon>
        <taxon>Gunneridae</taxon>
        <taxon>Pentapetalae</taxon>
        <taxon>asterids</taxon>
        <taxon>lamiids</taxon>
        <taxon>Lamiales</taxon>
        <taxon>Lamiaceae</taxon>
        <taxon>Nepetoideae</taxon>
        <taxon>Mentheae</taxon>
        <taxon>Salviinae</taxon>
        <taxon>Salvia</taxon>
        <taxon>Salvia subgen. Calosphace</taxon>
    </lineage>
</organism>
<proteinExistence type="predicted"/>
<comment type="caution">
    <text evidence="1">The sequence shown here is derived from an EMBL/GenBank/DDBJ whole genome shotgun (WGS) entry which is preliminary data.</text>
</comment>
<dbReference type="AlphaFoldDB" id="A0ABD1IKC3"/>
<name>A0ABD1IKC3_SALDI</name>
<dbReference type="EMBL" id="JBEAFC010000002">
    <property type="protein sequence ID" value="KAL1568209.1"/>
    <property type="molecule type" value="Genomic_DNA"/>
</dbReference>
<evidence type="ECO:0000313" key="1">
    <source>
        <dbReference type="EMBL" id="KAL1568209.1"/>
    </source>
</evidence>
<dbReference type="Proteomes" id="UP001567538">
    <property type="component" value="Unassembled WGS sequence"/>
</dbReference>
<reference evidence="1 2" key="1">
    <citation type="submission" date="2024-06" db="EMBL/GenBank/DDBJ databases">
        <title>A chromosome level genome sequence of Diviner's sage (Salvia divinorum).</title>
        <authorList>
            <person name="Ford S.A."/>
            <person name="Ro D.-K."/>
            <person name="Ness R.W."/>
            <person name="Phillips M.A."/>
        </authorList>
    </citation>
    <scope>NUCLEOTIDE SEQUENCE [LARGE SCALE GENOMIC DNA]</scope>
    <source>
        <strain evidence="1">SAF-2024a</strain>
        <tissue evidence="1">Leaf</tissue>
    </source>
</reference>
<evidence type="ECO:0000313" key="2">
    <source>
        <dbReference type="Proteomes" id="UP001567538"/>
    </source>
</evidence>
<accession>A0ABD1IKC3</accession>
<keyword evidence="2" id="KW-1185">Reference proteome</keyword>